<feature type="region of interest" description="Disordered" evidence="1">
    <location>
        <begin position="124"/>
        <end position="155"/>
    </location>
</feature>
<comment type="caution">
    <text evidence="2">The sequence shown here is derived from an EMBL/GenBank/DDBJ whole genome shotgun (WGS) entry which is preliminary data.</text>
</comment>
<proteinExistence type="predicted"/>
<dbReference type="InterPro" id="IPR036179">
    <property type="entry name" value="Ig-like_dom_sf"/>
</dbReference>
<dbReference type="EMBL" id="JACEEZ010025196">
    <property type="protein sequence ID" value="KAG0703518.1"/>
    <property type="molecule type" value="Genomic_DNA"/>
</dbReference>
<dbReference type="SUPFAM" id="SSF48726">
    <property type="entry name" value="Immunoglobulin"/>
    <property type="match status" value="1"/>
</dbReference>
<evidence type="ECO:0000313" key="2">
    <source>
        <dbReference type="EMBL" id="KAG0703518.1"/>
    </source>
</evidence>
<dbReference type="AlphaFoldDB" id="A0A8J4XV35"/>
<gene>
    <name evidence="2" type="ORF">GWK47_024836</name>
</gene>
<protein>
    <submittedName>
        <fullName evidence="2">Uncharacterized protein</fullName>
    </submittedName>
</protein>
<dbReference type="Proteomes" id="UP000770661">
    <property type="component" value="Unassembled WGS sequence"/>
</dbReference>
<name>A0A8J4XV35_CHIOP</name>
<organism evidence="2 3">
    <name type="scientific">Chionoecetes opilio</name>
    <name type="common">Atlantic snow crab</name>
    <name type="synonym">Cancer opilio</name>
    <dbReference type="NCBI Taxonomy" id="41210"/>
    <lineage>
        <taxon>Eukaryota</taxon>
        <taxon>Metazoa</taxon>
        <taxon>Ecdysozoa</taxon>
        <taxon>Arthropoda</taxon>
        <taxon>Crustacea</taxon>
        <taxon>Multicrustacea</taxon>
        <taxon>Malacostraca</taxon>
        <taxon>Eumalacostraca</taxon>
        <taxon>Eucarida</taxon>
        <taxon>Decapoda</taxon>
        <taxon>Pleocyemata</taxon>
        <taxon>Brachyura</taxon>
        <taxon>Eubrachyura</taxon>
        <taxon>Majoidea</taxon>
        <taxon>Majidae</taxon>
        <taxon>Chionoecetes</taxon>
    </lineage>
</organism>
<dbReference type="PANTHER" id="PTHR23278:SF19">
    <property type="entry name" value="OBSCURIN"/>
    <property type="match status" value="1"/>
</dbReference>
<reference evidence="2" key="1">
    <citation type="submission" date="2020-07" db="EMBL/GenBank/DDBJ databases">
        <title>The High-quality genome of the commercially important snow crab, Chionoecetes opilio.</title>
        <authorList>
            <person name="Jeong J.-H."/>
            <person name="Ryu S."/>
        </authorList>
    </citation>
    <scope>NUCLEOTIDE SEQUENCE</scope>
    <source>
        <strain evidence="2">MADBK_172401_WGS</strain>
        <tissue evidence="2">Digestive gland</tissue>
    </source>
</reference>
<keyword evidence="3" id="KW-1185">Reference proteome</keyword>
<dbReference type="OrthoDB" id="10006996at2759"/>
<feature type="compositionally biased region" description="Basic and acidic residues" evidence="1">
    <location>
        <begin position="140"/>
        <end position="155"/>
    </location>
</feature>
<sequence>MREAWARPCPCIMSVRRRARHTGRATFLPISTSTKAQRSDLRYSPVSDLDYGTLLCWATNAVGTQRTPCTFTVFPAGKPDVPSSCLAFNETEESMCVSCEPGYSGGVEQSFLLEAWDDGVVRATDTGDAPLLQGGQGRGSGKERTNSRNSKDHPVKWVTQPYNLPFKPSEITDLPRNANFSQQHKSLHLSMQTGGTPTLSPHSKTCEFFIGDEKVLSRNSTSPSSPLYFTSAVHVKSLVKEEVENVETGGNRWRNGGETVENVGETGGETVEKQMSGHQPAAGVTSDFL</sequence>
<accession>A0A8J4XV35</accession>
<evidence type="ECO:0000256" key="1">
    <source>
        <dbReference type="SAM" id="MobiDB-lite"/>
    </source>
</evidence>
<evidence type="ECO:0000313" key="3">
    <source>
        <dbReference type="Proteomes" id="UP000770661"/>
    </source>
</evidence>
<dbReference type="PANTHER" id="PTHR23278">
    <property type="entry name" value="SIDESTEP PROTEIN"/>
    <property type="match status" value="1"/>
</dbReference>